<sequence length="135" mass="15023">MIHQTYKNRMSANLVPLTIVKGAGHEFIPLPQGENATTADFHSIRTKTTDSPTHLTSGFYKIETKYILSGQIDILDEATGITHHLVPGDFAFFHVGSKVQFSTKSEGLAFYAVTRPVRTPHPNLQGREEDTKSRL</sequence>
<gene>
    <name evidence="2" type="ORF">CEP52_006740</name>
</gene>
<proteinExistence type="predicted"/>
<dbReference type="InterPro" id="IPR010424">
    <property type="entry name" value="EutQ"/>
</dbReference>
<organism evidence="2 3">
    <name type="scientific">Fusarium oligoseptatum</name>
    <dbReference type="NCBI Taxonomy" id="2604345"/>
    <lineage>
        <taxon>Eukaryota</taxon>
        <taxon>Fungi</taxon>
        <taxon>Dikarya</taxon>
        <taxon>Ascomycota</taxon>
        <taxon>Pezizomycotina</taxon>
        <taxon>Sordariomycetes</taxon>
        <taxon>Hypocreomycetidae</taxon>
        <taxon>Hypocreales</taxon>
        <taxon>Nectriaceae</taxon>
        <taxon>Fusarium</taxon>
        <taxon>Fusarium solani species complex</taxon>
    </lineage>
</organism>
<dbReference type="SUPFAM" id="SSF51182">
    <property type="entry name" value="RmlC-like cupins"/>
    <property type="match status" value="1"/>
</dbReference>
<dbReference type="Gene3D" id="2.60.120.10">
    <property type="entry name" value="Jelly Rolls"/>
    <property type="match status" value="1"/>
</dbReference>
<dbReference type="EMBL" id="NKCK01000058">
    <property type="protein sequence ID" value="RSM04582.1"/>
    <property type="molecule type" value="Genomic_DNA"/>
</dbReference>
<accession>A0A428TRD6</accession>
<evidence type="ECO:0000259" key="1">
    <source>
        <dbReference type="Pfam" id="PF05899"/>
    </source>
</evidence>
<dbReference type="PANTHER" id="PTHR36169:SF1">
    <property type="entry name" value="ACETATE KINASE EUTQ"/>
    <property type="match status" value="1"/>
</dbReference>
<reference evidence="2 3" key="1">
    <citation type="submission" date="2017-06" db="EMBL/GenBank/DDBJ databases">
        <title>Comparative genomic analysis of Ambrosia Fusariam Clade fungi.</title>
        <authorList>
            <person name="Stajich J.E."/>
            <person name="Carrillo J."/>
            <person name="Kijimoto T."/>
            <person name="Eskalen A."/>
            <person name="O'Donnell K."/>
            <person name="Kasson M."/>
        </authorList>
    </citation>
    <scope>NUCLEOTIDE SEQUENCE [LARGE SCALE GENOMIC DNA]</scope>
    <source>
        <strain evidence="2 3">NRRL62579</strain>
    </source>
</reference>
<comment type="caution">
    <text evidence="2">The sequence shown here is derived from an EMBL/GenBank/DDBJ whole genome shotgun (WGS) entry which is preliminary data.</text>
</comment>
<dbReference type="InterPro" id="IPR011051">
    <property type="entry name" value="RmlC_Cupin_sf"/>
</dbReference>
<dbReference type="PANTHER" id="PTHR36169">
    <property type="entry name" value="ETHANOLAMINE UTILIZATION PROTEIN EUTQ"/>
    <property type="match status" value="1"/>
</dbReference>
<evidence type="ECO:0000313" key="2">
    <source>
        <dbReference type="EMBL" id="RSM04582.1"/>
    </source>
</evidence>
<evidence type="ECO:0000313" key="3">
    <source>
        <dbReference type="Proteomes" id="UP000287144"/>
    </source>
</evidence>
<dbReference type="AlphaFoldDB" id="A0A428TRD6"/>
<dbReference type="Pfam" id="PF05899">
    <property type="entry name" value="Cupin_3"/>
    <property type="match status" value="1"/>
</dbReference>
<protein>
    <recommendedName>
        <fullName evidence="1">(S)-ureidoglycine aminohydrolase cupin domain-containing protein</fullName>
    </recommendedName>
</protein>
<dbReference type="Proteomes" id="UP000287144">
    <property type="component" value="Unassembled WGS sequence"/>
</dbReference>
<dbReference type="InterPro" id="IPR008579">
    <property type="entry name" value="UGlyAH_Cupin_dom"/>
</dbReference>
<dbReference type="InterPro" id="IPR014710">
    <property type="entry name" value="RmlC-like_jellyroll"/>
</dbReference>
<feature type="domain" description="(S)-ureidoglycine aminohydrolase cupin" evidence="1">
    <location>
        <begin position="59"/>
        <end position="100"/>
    </location>
</feature>
<keyword evidence="3" id="KW-1185">Reference proteome</keyword>
<name>A0A428TRD6_9HYPO</name>